<evidence type="ECO:0000256" key="1">
    <source>
        <dbReference type="SAM" id="Coils"/>
    </source>
</evidence>
<evidence type="ECO:0000313" key="3">
    <source>
        <dbReference type="EMBL" id="MFC5066798.1"/>
    </source>
</evidence>
<protein>
    <submittedName>
        <fullName evidence="3">Uncharacterized protein</fullName>
    </submittedName>
</protein>
<evidence type="ECO:0000313" key="4">
    <source>
        <dbReference type="Proteomes" id="UP001595796"/>
    </source>
</evidence>
<accession>A0ABV9YZ93</accession>
<proteinExistence type="predicted"/>
<feature type="signal peptide" evidence="2">
    <location>
        <begin position="1"/>
        <end position="34"/>
    </location>
</feature>
<dbReference type="RefSeq" id="WP_162799577.1">
    <property type="nucleotide sequence ID" value="NZ_JBHSJF010000001.1"/>
</dbReference>
<organism evidence="3 4">
    <name type="scientific">Flaviflagellibacter deserti</name>
    <dbReference type="NCBI Taxonomy" id="2267266"/>
    <lineage>
        <taxon>Bacteria</taxon>
        <taxon>Pseudomonadati</taxon>
        <taxon>Pseudomonadota</taxon>
        <taxon>Alphaproteobacteria</taxon>
        <taxon>Hyphomicrobiales</taxon>
        <taxon>Flaviflagellibacter</taxon>
    </lineage>
</organism>
<feature type="chain" id="PRO_5047225313" evidence="2">
    <location>
        <begin position="35"/>
        <end position="123"/>
    </location>
</feature>
<comment type="caution">
    <text evidence="3">The sequence shown here is derived from an EMBL/GenBank/DDBJ whole genome shotgun (WGS) entry which is preliminary data.</text>
</comment>
<dbReference type="EMBL" id="JBHSJF010000001">
    <property type="protein sequence ID" value="MFC5066798.1"/>
    <property type="molecule type" value="Genomic_DNA"/>
</dbReference>
<reference evidence="4" key="1">
    <citation type="journal article" date="2019" name="Int. J. Syst. Evol. Microbiol.">
        <title>The Global Catalogue of Microorganisms (GCM) 10K type strain sequencing project: providing services to taxonomists for standard genome sequencing and annotation.</title>
        <authorList>
            <consortium name="The Broad Institute Genomics Platform"/>
            <consortium name="The Broad Institute Genome Sequencing Center for Infectious Disease"/>
            <person name="Wu L."/>
            <person name="Ma J."/>
        </authorList>
    </citation>
    <scope>NUCLEOTIDE SEQUENCE [LARGE SCALE GENOMIC DNA]</scope>
    <source>
        <strain evidence="4">CGMCC 1.16444</strain>
    </source>
</reference>
<keyword evidence="1" id="KW-0175">Coiled coil</keyword>
<gene>
    <name evidence="3" type="ORF">ACFPFW_02055</name>
</gene>
<keyword evidence="4" id="KW-1185">Reference proteome</keyword>
<keyword evidence="2" id="KW-0732">Signal</keyword>
<feature type="coiled-coil region" evidence="1">
    <location>
        <begin position="46"/>
        <end position="73"/>
    </location>
</feature>
<evidence type="ECO:0000256" key="2">
    <source>
        <dbReference type="SAM" id="SignalP"/>
    </source>
</evidence>
<sequence>MIWTSAGSPRSRNNPFATLALASGLLAICGTAHAQAPESVLCHANIRKLDAELQATERRVDALNNAAKAERCSAMRVHLNVLFRAKDLYGRCLREDQREQRLPPLSGSTAYFRTYVGENCSEL</sequence>
<dbReference type="Proteomes" id="UP001595796">
    <property type="component" value="Unassembled WGS sequence"/>
</dbReference>
<name>A0ABV9YZ93_9HYPH</name>